<comment type="caution">
    <text evidence="1">The sequence shown here is derived from an EMBL/GenBank/DDBJ whole genome shotgun (WGS) entry which is preliminary data.</text>
</comment>
<organism evidence="1 2">
    <name type="scientific">Tritrichomonas musculus</name>
    <dbReference type="NCBI Taxonomy" id="1915356"/>
    <lineage>
        <taxon>Eukaryota</taxon>
        <taxon>Metamonada</taxon>
        <taxon>Parabasalia</taxon>
        <taxon>Tritrichomonadida</taxon>
        <taxon>Tritrichomonadidae</taxon>
        <taxon>Tritrichomonas</taxon>
    </lineage>
</organism>
<reference evidence="1 2" key="1">
    <citation type="submission" date="2024-04" db="EMBL/GenBank/DDBJ databases">
        <title>Tritrichomonas musculus Genome.</title>
        <authorList>
            <person name="Alves-Ferreira E."/>
            <person name="Grigg M."/>
            <person name="Lorenzi H."/>
            <person name="Galac M."/>
        </authorList>
    </citation>
    <scope>NUCLEOTIDE SEQUENCE [LARGE SCALE GENOMIC DNA]</scope>
    <source>
        <strain evidence="1 2">EAF2021</strain>
    </source>
</reference>
<dbReference type="EMBL" id="JAPFFF010000028">
    <property type="protein sequence ID" value="KAK8847031.1"/>
    <property type="molecule type" value="Genomic_DNA"/>
</dbReference>
<accession>A0ABR2HGW3</accession>
<protein>
    <submittedName>
        <fullName evidence="1">Uncharacterized protein</fullName>
    </submittedName>
</protein>
<name>A0ABR2HGW3_9EUKA</name>
<keyword evidence="2" id="KW-1185">Reference proteome</keyword>
<proteinExistence type="predicted"/>
<gene>
    <name evidence="1" type="ORF">M9Y10_019606</name>
</gene>
<sequence length="110" mass="13142">MTTGEAKLIHTEILRLIRNYRFVIKMFNDELEKRTGLMRYAQNKGYAYSICQREQDLLEKQYLRVTRMIAEADTEYNDEVADLLLKLPDTLCYEKLGMRFVQTISVLYIY</sequence>
<evidence type="ECO:0000313" key="1">
    <source>
        <dbReference type="EMBL" id="KAK8847031.1"/>
    </source>
</evidence>
<dbReference type="Proteomes" id="UP001470230">
    <property type="component" value="Unassembled WGS sequence"/>
</dbReference>
<evidence type="ECO:0000313" key="2">
    <source>
        <dbReference type="Proteomes" id="UP001470230"/>
    </source>
</evidence>